<feature type="region of interest" description="Disordered" evidence="1">
    <location>
        <begin position="385"/>
        <end position="415"/>
    </location>
</feature>
<dbReference type="Proteomes" id="UP000011761">
    <property type="component" value="Unassembled WGS sequence"/>
</dbReference>
<feature type="compositionally biased region" description="Basic and acidic residues" evidence="1">
    <location>
        <begin position="506"/>
        <end position="518"/>
    </location>
</feature>
<evidence type="ECO:0000256" key="1">
    <source>
        <dbReference type="SAM" id="MobiDB-lite"/>
    </source>
</evidence>
<feature type="region of interest" description="Disordered" evidence="1">
    <location>
        <begin position="446"/>
        <end position="474"/>
    </location>
</feature>
<dbReference type="AlphaFoldDB" id="M2MC69"/>
<proteinExistence type="predicted"/>
<feature type="compositionally biased region" description="Polar residues" evidence="1">
    <location>
        <begin position="459"/>
        <end position="469"/>
    </location>
</feature>
<dbReference type="HOGENOM" id="CLU_450716_0_0_1"/>
<feature type="region of interest" description="Disordered" evidence="1">
    <location>
        <begin position="506"/>
        <end position="546"/>
    </location>
</feature>
<dbReference type="eggNOG" id="ENOG502SEIT">
    <property type="taxonomic scope" value="Eukaryota"/>
</dbReference>
<feature type="region of interest" description="Disordered" evidence="1">
    <location>
        <begin position="1"/>
        <end position="27"/>
    </location>
</feature>
<dbReference type="EMBL" id="KB445559">
    <property type="protein sequence ID" value="EMC94096.1"/>
    <property type="molecule type" value="Genomic_DNA"/>
</dbReference>
<name>M2MC69_BAUPA</name>
<gene>
    <name evidence="2" type="ORF">BAUCODRAFT_220540</name>
</gene>
<dbReference type="KEGG" id="bcom:BAUCODRAFT_220540"/>
<keyword evidence="3" id="KW-1185">Reference proteome</keyword>
<protein>
    <submittedName>
        <fullName evidence="2">Uncharacterized protein</fullName>
    </submittedName>
</protein>
<sequence length="546" mass="61656">MGRAEDSSGRDRGAVSPTVSSPQPIDAADCGFPLDVFRQMEAGHKKFLRELEEDGRRSQEQDHRPSALNRSFFVTFKDFVDNTASSLADSFRSFPTNVAELKAAMQADRERRRQDVKEMWWRWTGLDLSPDHCQMLRDRASPGVQQEAKEATLMLLKEARRKNAHVSQEKVAALYRDTTAFGSLFDHSSPMLSPGGACYYQSDSGYNAPSTAIWRAGRPDHPWLSTDWFKWSSYSPVHLQCPLSIGHADESSSTSSMKWRAAFEDLLLATLDKPLEGLERIGYRPPHGRLTSNLRGPGLDWMLSLQCRGILPPQLPSYWNSFSRNGIHHALTDHYLESEMKPNLWGRSDMQRLLEEVATPSLPVEPSPPVTELDFQEHLDSLGTTEANRCRQPRSDAVKLPPQFPSAVDRPDDLDNEYSRYQETERMQNRSERFLQESEALQLDAPKFSPQPSLPPSFVENTSSSSLATEQPPAKVDVLSSLTTTQTTRYPDGTVTSKVVLKQRFADGREETSEKVHTYQESSRPQDLVTQPETAKSSEKGGWFWS</sequence>
<evidence type="ECO:0000313" key="2">
    <source>
        <dbReference type="EMBL" id="EMC94096.1"/>
    </source>
</evidence>
<reference evidence="2 3" key="1">
    <citation type="journal article" date="2012" name="PLoS Pathog.">
        <title>Diverse lifestyles and strategies of plant pathogenesis encoded in the genomes of eighteen Dothideomycetes fungi.</title>
        <authorList>
            <person name="Ohm R.A."/>
            <person name="Feau N."/>
            <person name="Henrissat B."/>
            <person name="Schoch C.L."/>
            <person name="Horwitz B.A."/>
            <person name="Barry K.W."/>
            <person name="Condon B.J."/>
            <person name="Copeland A.C."/>
            <person name="Dhillon B."/>
            <person name="Glaser F."/>
            <person name="Hesse C.N."/>
            <person name="Kosti I."/>
            <person name="LaButti K."/>
            <person name="Lindquist E.A."/>
            <person name="Lucas S."/>
            <person name="Salamov A.A."/>
            <person name="Bradshaw R.E."/>
            <person name="Ciuffetti L."/>
            <person name="Hamelin R.C."/>
            <person name="Kema G.H.J."/>
            <person name="Lawrence C."/>
            <person name="Scott J.A."/>
            <person name="Spatafora J.W."/>
            <person name="Turgeon B.G."/>
            <person name="de Wit P.J.G.M."/>
            <person name="Zhong S."/>
            <person name="Goodwin S.B."/>
            <person name="Grigoriev I.V."/>
        </authorList>
    </citation>
    <scope>NUCLEOTIDE SEQUENCE [LARGE SCALE GENOMIC DNA]</scope>
    <source>
        <strain evidence="2 3">UAMH 10762</strain>
    </source>
</reference>
<dbReference type="OrthoDB" id="4586300at2759"/>
<dbReference type="GeneID" id="19109852"/>
<organism evidence="2 3">
    <name type="scientific">Baudoinia panamericana (strain UAMH 10762)</name>
    <name type="common">Angels' share fungus</name>
    <name type="synonym">Baudoinia compniacensis (strain UAMH 10762)</name>
    <dbReference type="NCBI Taxonomy" id="717646"/>
    <lineage>
        <taxon>Eukaryota</taxon>
        <taxon>Fungi</taxon>
        <taxon>Dikarya</taxon>
        <taxon>Ascomycota</taxon>
        <taxon>Pezizomycotina</taxon>
        <taxon>Dothideomycetes</taxon>
        <taxon>Dothideomycetidae</taxon>
        <taxon>Mycosphaerellales</taxon>
        <taxon>Teratosphaeriaceae</taxon>
        <taxon>Baudoinia</taxon>
    </lineage>
</organism>
<dbReference type="OMA" id="FESHSEW"/>
<dbReference type="RefSeq" id="XP_007679030.1">
    <property type="nucleotide sequence ID" value="XM_007680840.1"/>
</dbReference>
<feature type="compositionally biased region" description="Polar residues" evidence="1">
    <location>
        <begin position="519"/>
        <end position="535"/>
    </location>
</feature>
<feature type="compositionally biased region" description="Basic and acidic residues" evidence="1">
    <location>
        <begin position="1"/>
        <end position="13"/>
    </location>
</feature>
<accession>M2MC69</accession>
<evidence type="ECO:0000313" key="3">
    <source>
        <dbReference type="Proteomes" id="UP000011761"/>
    </source>
</evidence>